<dbReference type="EMBL" id="UINC01129328">
    <property type="protein sequence ID" value="SVD09636.1"/>
    <property type="molecule type" value="Genomic_DNA"/>
</dbReference>
<dbReference type="GO" id="GO:0008033">
    <property type="term" value="P:tRNA processing"/>
    <property type="evidence" value="ECO:0007669"/>
    <property type="project" value="InterPro"/>
</dbReference>
<dbReference type="InterPro" id="IPR023534">
    <property type="entry name" value="Rof/RNase_P-like"/>
</dbReference>
<feature type="non-terminal residue" evidence="1">
    <location>
        <position position="1"/>
    </location>
</feature>
<sequence>VSESLNPLSIGIQGKVIDETQQTLTIQT</sequence>
<reference evidence="1" key="1">
    <citation type="submission" date="2018-05" db="EMBL/GenBank/DDBJ databases">
        <authorList>
            <person name="Lanie J.A."/>
            <person name="Ng W.-L."/>
            <person name="Kazmierczak K.M."/>
            <person name="Andrzejewski T.M."/>
            <person name="Davidsen T.M."/>
            <person name="Wayne K.J."/>
            <person name="Tettelin H."/>
            <person name="Glass J.I."/>
            <person name="Rusch D."/>
            <person name="Podicherti R."/>
            <person name="Tsui H.-C.T."/>
            <person name="Winkler M.E."/>
        </authorList>
    </citation>
    <scope>NUCLEOTIDE SEQUENCE</scope>
</reference>
<dbReference type="Gene3D" id="2.30.30.210">
    <property type="entry name" value="Ribonuclease P/MRP, subunit p29"/>
    <property type="match status" value="1"/>
</dbReference>
<proteinExistence type="predicted"/>
<gene>
    <name evidence="1" type="ORF">METZ01_LOCUS362490</name>
</gene>
<dbReference type="GO" id="GO:0030677">
    <property type="term" value="C:ribonuclease P complex"/>
    <property type="evidence" value="ECO:0007669"/>
    <property type="project" value="InterPro"/>
</dbReference>
<dbReference type="SUPFAM" id="SSF101744">
    <property type="entry name" value="Rof/RNase P subunit-like"/>
    <property type="match status" value="1"/>
</dbReference>
<dbReference type="GO" id="GO:0003723">
    <property type="term" value="F:RNA binding"/>
    <property type="evidence" value="ECO:0007669"/>
    <property type="project" value="InterPro"/>
</dbReference>
<feature type="non-terminal residue" evidence="1">
    <location>
        <position position="28"/>
    </location>
</feature>
<protein>
    <submittedName>
        <fullName evidence="1">Uncharacterized protein</fullName>
    </submittedName>
</protein>
<dbReference type="AlphaFoldDB" id="A0A382SIE2"/>
<organism evidence="1">
    <name type="scientific">marine metagenome</name>
    <dbReference type="NCBI Taxonomy" id="408172"/>
    <lineage>
        <taxon>unclassified sequences</taxon>
        <taxon>metagenomes</taxon>
        <taxon>ecological metagenomes</taxon>
    </lineage>
</organism>
<dbReference type="InterPro" id="IPR036980">
    <property type="entry name" value="RNase_P/MRP_Rpp29_sf"/>
</dbReference>
<accession>A0A382SIE2</accession>
<evidence type="ECO:0000313" key="1">
    <source>
        <dbReference type="EMBL" id="SVD09636.1"/>
    </source>
</evidence>
<name>A0A382SIE2_9ZZZZ</name>